<dbReference type="Pfam" id="PF05186">
    <property type="entry name" value="Dpy-30"/>
    <property type="match status" value="1"/>
</dbReference>
<evidence type="ECO:0008006" key="6">
    <source>
        <dbReference type="Google" id="ProtNLM"/>
    </source>
</evidence>
<dbReference type="PANTHER" id="PTHR23356">
    <property type="entry name" value="DPY30-RELATED"/>
    <property type="match status" value="1"/>
</dbReference>
<evidence type="ECO:0000256" key="1">
    <source>
        <dbReference type="ARBA" id="ARBA00010849"/>
    </source>
</evidence>
<evidence type="ECO:0000313" key="4">
    <source>
        <dbReference type="EnsemblMetazoa" id="CapteP151680"/>
    </source>
</evidence>
<dbReference type="CDD" id="cd22966">
    <property type="entry name" value="DD_DYDC-like"/>
    <property type="match status" value="1"/>
</dbReference>
<reference evidence="5" key="1">
    <citation type="submission" date="2012-12" db="EMBL/GenBank/DDBJ databases">
        <authorList>
            <person name="Hellsten U."/>
            <person name="Grimwood J."/>
            <person name="Chapman J.A."/>
            <person name="Shapiro H."/>
            <person name="Aerts A."/>
            <person name="Otillar R.P."/>
            <person name="Terry A.Y."/>
            <person name="Boore J.L."/>
            <person name="Simakov O."/>
            <person name="Marletaz F."/>
            <person name="Cho S.-J."/>
            <person name="Edsinger-Gonzales E."/>
            <person name="Havlak P."/>
            <person name="Kuo D.-H."/>
            <person name="Larsson T."/>
            <person name="Lv J."/>
            <person name="Arendt D."/>
            <person name="Savage R."/>
            <person name="Osoegawa K."/>
            <person name="de Jong P."/>
            <person name="Lindberg D.R."/>
            <person name="Seaver E.C."/>
            <person name="Weisblat D.A."/>
            <person name="Putnam N.H."/>
            <person name="Grigoriev I.V."/>
            <person name="Rokhsar D.S."/>
        </authorList>
    </citation>
    <scope>NUCLEOTIDE SEQUENCE</scope>
    <source>
        <strain evidence="5">I ESC-2004</strain>
    </source>
</reference>
<dbReference type="Proteomes" id="UP000014760">
    <property type="component" value="Unassembled WGS sequence"/>
</dbReference>
<dbReference type="STRING" id="283909.R7TZF8"/>
<dbReference type="InterPro" id="IPR007858">
    <property type="entry name" value="Dpy-30_motif"/>
</dbReference>
<reference evidence="4" key="3">
    <citation type="submission" date="2015-06" db="UniProtKB">
        <authorList>
            <consortium name="EnsemblMetazoa"/>
        </authorList>
    </citation>
    <scope>IDENTIFICATION</scope>
</reference>
<feature type="region of interest" description="Disordered" evidence="2">
    <location>
        <begin position="93"/>
        <end position="126"/>
    </location>
</feature>
<dbReference type="Gene3D" id="1.20.890.10">
    <property type="entry name" value="cAMP-dependent protein kinase regulatory subunit, dimerization-anchoring domain"/>
    <property type="match status" value="1"/>
</dbReference>
<dbReference type="InterPro" id="IPR037856">
    <property type="entry name" value="Sdc1/DPY30"/>
</dbReference>
<name>R7TZF8_CAPTE</name>
<dbReference type="InterPro" id="IPR049630">
    <property type="entry name" value="DYDC-like_DD"/>
</dbReference>
<feature type="compositionally biased region" description="Basic and acidic residues" evidence="2">
    <location>
        <begin position="93"/>
        <end position="113"/>
    </location>
</feature>
<sequence length="176" mass="19683">MLRIATDTLSFYFAFFCASLNYEMDSDYLKKHVGPCLVDCLAEVSQKRPGDPVEYIAEWLHKYIDNINMKKKAVEDAAKLAKQKVQHELEMQRRAAMKEEKARLAHEESERKKAAQAAADAKAQAGILPPVTEEVVATVIEEGEEEKNDDEKKEEETAAEEVPAAAEEEAPAAAEE</sequence>
<dbReference type="PANTHER" id="PTHR23356:SF16">
    <property type="entry name" value="DPY30 DOMAIN CONTAINING 2"/>
    <property type="match status" value="1"/>
</dbReference>
<reference evidence="3 5" key="2">
    <citation type="journal article" date="2013" name="Nature">
        <title>Insights into bilaterian evolution from three spiralian genomes.</title>
        <authorList>
            <person name="Simakov O."/>
            <person name="Marletaz F."/>
            <person name="Cho S.J."/>
            <person name="Edsinger-Gonzales E."/>
            <person name="Havlak P."/>
            <person name="Hellsten U."/>
            <person name="Kuo D.H."/>
            <person name="Larsson T."/>
            <person name="Lv J."/>
            <person name="Arendt D."/>
            <person name="Savage R."/>
            <person name="Osoegawa K."/>
            <person name="de Jong P."/>
            <person name="Grimwood J."/>
            <person name="Chapman J.A."/>
            <person name="Shapiro H."/>
            <person name="Aerts A."/>
            <person name="Otillar R.P."/>
            <person name="Terry A.Y."/>
            <person name="Boore J.L."/>
            <person name="Grigoriev I.V."/>
            <person name="Lindberg D.R."/>
            <person name="Seaver E.C."/>
            <person name="Weisblat D.A."/>
            <person name="Putnam N.H."/>
            <person name="Rokhsar D.S."/>
        </authorList>
    </citation>
    <scope>NUCLEOTIDE SEQUENCE</scope>
    <source>
        <strain evidence="3 5">I ESC-2004</strain>
    </source>
</reference>
<feature type="compositionally biased region" description="Low complexity" evidence="2">
    <location>
        <begin position="115"/>
        <end position="126"/>
    </location>
</feature>
<feature type="non-terminal residue" evidence="3">
    <location>
        <position position="1"/>
    </location>
</feature>
<dbReference type="OrthoDB" id="432281at2759"/>
<evidence type="ECO:0000256" key="2">
    <source>
        <dbReference type="SAM" id="MobiDB-lite"/>
    </source>
</evidence>
<protein>
    <recommendedName>
        <fullName evidence="6">DPY30 domain-containing protein 1</fullName>
    </recommendedName>
</protein>
<dbReference type="EnsemblMetazoa" id="CapteT151680">
    <property type="protein sequence ID" value="CapteP151680"/>
    <property type="gene ID" value="CapteG151680"/>
</dbReference>
<dbReference type="EMBL" id="AMQN01011408">
    <property type="status" value="NOT_ANNOTATED_CDS"/>
    <property type="molecule type" value="Genomic_DNA"/>
</dbReference>
<gene>
    <name evidence="3" type="ORF">CAPTEDRAFT_151680</name>
</gene>
<feature type="compositionally biased region" description="Acidic residues" evidence="2">
    <location>
        <begin position="166"/>
        <end position="176"/>
    </location>
</feature>
<evidence type="ECO:0000313" key="5">
    <source>
        <dbReference type="Proteomes" id="UP000014760"/>
    </source>
</evidence>
<evidence type="ECO:0000313" key="3">
    <source>
        <dbReference type="EMBL" id="ELT96295.1"/>
    </source>
</evidence>
<dbReference type="GO" id="GO:0048188">
    <property type="term" value="C:Set1C/COMPASS complex"/>
    <property type="evidence" value="ECO:0007669"/>
    <property type="project" value="InterPro"/>
</dbReference>
<dbReference type="HOGENOM" id="CLU_1526625_0_0_1"/>
<comment type="similarity">
    <text evidence="1">Belongs to the dpy-30 family.</text>
</comment>
<feature type="region of interest" description="Disordered" evidence="2">
    <location>
        <begin position="138"/>
        <end position="176"/>
    </location>
</feature>
<dbReference type="EMBL" id="KB308870">
    <property type="protein sequence ID" value="ELT96295.1"/>
    <property type="molecule type" value="Genomic_DNA"/>
</dbReference>
<dbReference type="OMA" id="ELMFQQQ"/>
<organism evidence="3">
    <name type="scientific">Capitella teleta</name>
    <name type="common">Polychaete worm</name>
    <dbReference type="NCBI Taxonomy" id="283909"/>
    <lineage>
        <taxon>Eukaryota</taxon>
        <taxon>Metazoa</taxon>
        <taxon>Spiralia</taxon>
        <taxon>Lophotrochozoa</taxon>
        <taxon>Annelida</taxon>
        <taxon>Polychaeta</taxon>
        <taxon>Sedentaria</taxon>
        <taxon>Scolecida</taxon>
        <taxon>Capitellidae</taxon>
        <taxon>Capitella</taxon>
    </lineage>
</organism>
<keyword evidence="5" id="KW-1185">Reference proteome</keyword>
<dbReference type="AlphaFoldDB" id="R7TZF8"/>
<accession>R7TZF8</accession>
<proteinExistence type="inferred from homology"/>